<keyword evidence="2 5" id="KW-0812">Transmembrane</keyword>
<dbReference type="OrthoDB" id="9806593at2"/>
<dbReference type="InterPro" id="IPR003689">
    <property type="entry name" value="ZIP"/>
</dbReference>
<reference evidence="6 9" key="2">
    <citation type="submission" date="2020-08" db="EMBL/GenBank/DDBJ databases">
        <title>Genomic Encyclopedia of Type Strains, Phase IV (KMG-IV): sequencing the most valuable type-strain genomes for metagenomic binning, comparative biology and taxonomic classification.</title>
        <authorList>
            <person name="Goeker M."/>
        </authorList>
    </citation>
    <scope>NUCLEOTIDE SEQUENCE [LARGE SCALE GENOMIC DNA]</scope>
    <source>
        <strain evidence="6 9">DSM 11525</strain>
    </source>
</reference>
<dbReference type="PANTHER" id="PTHR16950:SF16">
    <property type="entry name" value="ZINC TRANSPORTER ZIP13"/>
    <property type="match status" value="1"/>
</dbReference>
<dbReference type="GO" id="GO:0006882">
    <property type="term" value="P:intracellular zinc ion homeostasis"/>
    <property type="evidence" value="ECO:0007669"/>
    <property type="project" value="TreeGrafter"/>
</dbReference>
<keyword evidence="3 5" id="KW-1133">Transmembrane helix</keyword>
<reference evidence="7 8" key="1">
    <citation type="submission" date="2020-01" db="EMBL/GenBank/DDBJ databases">
        <title>The possibility of degradation of plastic by Microbulbifer hydrolyticus IRE-31.</title>
        <authorList>
            <person name="Liu L."/>
        </authorList>
    </citation>
    <scope>NUCLEOTIDE SEQUENCE [LARGE SCALE GENOMIC DNA]</scope>
    <source>
        <strain evidence="7 8">IRE-31</strain>
    </source>
</reference>
<organism evidence="6 9">
    <name type="scientific">Microbulbifer hydrolyticus</name>
    <dbReference type="NCBI Taxonomy" id="48074"/>
    <lineage>
        <taxon>Bacteria</taxon>
        <taxon>Pseudomonadati</taxon>
        <taxon>Pseudomonadota</taxon>
        <taxon>Gammaproteobacteria</taxon>
        <taxon>Cellvibrionales</taxon>
        <taxon>Microbulbiferaceae</taxon>
        <taxon>Microbulbifer</taxon>
    </lineage>
</organism>
<evidence type="ECO:0000256" key="3">
    <source>
        <dbReference type="ARBA" id="ARBA00022989"/>
    </source>
</evidence>
<dbReference type="EMBL" id="CP047491">
    <property type="protein sequence ID" value="QHQ39109.1"/>
    <property type="molecule type" value="Genomic_DNA"/>
</dbReference>
<dbReference type="Proteomes" id="UP000464675">
    <property type="component" value="Chromosome"/>
</dbReference>
<dbReference type="GO" id="GO:0016020">
    <property type="term" value="C:membrane"/>
    <property type="evidence" value="ECO:0007669"/>
    <property type="project" value="UniProtKB-SubCell"/>
</dbReference>
<gene>
    <name evidence="7" type="ORF">GTQ55_09005</name>
    <name evidence="6" type="ORF">HNQ53_000594</name>
</gene>
<protein>
    <submittedName>
        <fullName evidence="7">ZIP family metal transporter</fullName>
    </submittedName>
    <submittedName>
        <fullName evidence="6">Zinc and cadmium transporter</fullName>
    </submittedName>
</protein>
<sequence>MDTLVWILVGGMIMSAIAMIGAVTVFMRRSTLERILLPLVSLAAATLMGGAFFHMLPQGLESMSALPATVWLMAGFSSFLLLEQLLHWHHSHRRQLRSNAEQDKQPVTYLILLGDAIHNLIGGLAIASTFLIDARAGISAWIAAVAHEIPQELGDFGVLVHGGWSRRRALLWNLISALTFPLGALIAYFLSRQFDVAWLMMFGAGNFLYIAASDLIPEIKQQAGLRDVAVHFCFFGAGLLLMLALTQVL</sequence>
<accession>A0A6P1TCW3</accession>
<evidence type="ECO:0000313" key="8">
    <source>
        <dbReference type="Proteomes" id="UP000464675"/>
    </source>
</evidence>
<evidence type="ECO:0000256" key="2">
    <source>
        <dbReference type="ARBA" id="ARBA00022692"/>
    </source>
</evidence>
<feature type="transmembrane region" description="Helical" evidence="5">
    <location>
        <begin position="68"/>
        <end position="86"/>
    </location>
</feature>
<dbReference type="PANTHER" id="PTHR16950">
    <property type="entry name" value="ZINC TRANSPORTER SLC39A7 HISTIDINE-RICH MEMBRANE PROTEIN KE4"/>
    <property type="match status" value="1"/>
</dbReference>
<dbReference type="RefSeq" id="WP_161858434.1">
    <property type="nucleotide sequence ID" value="NZ_CP047491.1"/>
</dbReference>
<feature type="transmembrane region" description="Helical" evidence="5">
    <location>
        <begin position="35"/>
        <end position="56"/>
    </location>
</feature>
<feature type="transmembrane region" description="Helical" evidence="5">
    <location>
        <begin position="107"/>
        <end position="132"/>
    </location>
</feature>
<dbReference type="GO" id="GO:0005385">
    <property type="term" value="F:zinc ion transmembrane transporter activity"/>
    <property type="evidence" value="ECO:0007669"/>
    <property type="project" value="TreeGrafter"/>
</dbReference>
<evidence type="ECO:0000313" key="6">
    <source>
        <dbReference type="EMBL" id="MBB5210406.1"/>
    </source>
</evidence>
<evidence type="ECO:0000256" key="1">
    <source>
        <dbReference type="ARBA" id="ARBA00004141"/>
    </source>
</evidence>
<evidence type="ECO:0000256" key="4">
    <source>
        <dbReference type="ARBA" id="ARBA00023136"/>
    </source>
</evidence>
<keyword evidence="8" id="KW-1185">Reference proteome</keyword>
<feature type="transmembrane region" description="Helical" evidence="5">
    <location>
        <begin position="170"/>
        <end position="190"/>
    </location>
</feature>
<proteinExistence type="predicted"/>
<feature type="transmembrane region" description="Helical" evidence="5">
    <location>
        <begin position="228"/>
        <end position="248"/>
    </location>
</feature>
<feature type="transmembrane region" description="Helical" evidence="5">
    <location>
        <begin position="196"/>
        <end position="216"/>
    </location>
</feature>
<comment type="subcellular location">
    <subcellularLocation>
        <location evidence="1">Membrane</location>
        <topology evidence="1">Multi-pass membrane protein</topology>
    </subcellularLocation>
</comment>
<evidence type="ECO:0000313" key="7">
    <source>
        <dbReference type="EMBL" id="QHQ39109.1"/>
    </source>
</evidence>
<evidence type="ECO:0000313" key="9">
    <source>
        <dbReference type="Proteomes" id="UP000563601"/>
    </source>
</evidence>
<keyword evidence="4 5" id="KW-0472">Membrane</keyword>
<evidence type="ECO:0000256" key="5">
    <source>
        <dbReference type="SAM" id="Phobius"/>
    </source>
</evidence>
<dbReference type="EMBL" id="JACHHR010000001">
    <property type="protein sequence ID" value="MBB5210406.1"/>
    <property type="molecule type" value="Genomic_DNA"/>
</dbReference>
<feature type="transmembrane region" description="Helical" evidence="5">
    <location>
        <begin position="6"/>
        <end position="26"/>
    </location>
</feature>
<dbReference type="Pfam" id="PF02535">
    <property type="entry name" value="Zip"/>
    <property type="match status" value="1"/>
</dbReference>
<dbReference type="AlphaFoldDB" id="A0A6P1TCW3"/>
<dbReference type="Proteomes" id="UP000563601">
    <property type="component" value="Unassembled WGS sequence"/>
</dbReference>
<name>A0A6P1TCW3_9GAMM</name>